<dbReference type="GO" id="GO:0006744">
    <property type="term" value="P:ubiquinone biosynthetic process"/>
    <property type="evidence" value="ECO:0007669"/>
    <property type="project" value="TreeGrafter"/>
</dbReference>
<comment type="caution">
    <text evidence="6">The sequence shown here is derived from an EMBL/GenBank/DDBJ whole genome shotgun (WGS) entry which is preliminary data.</text>
</comment>
<evidence type="ECO:0000313" key="7">
    <source>
        <dbReference type="Proteomes" id="UP000295106"/>
    </source>
</evidence>
<keyword evidence="4" id="KW-0067">ATP-binding</keyword>
<dbReference type="PANTHER" id="PTHR43851:SF3">
    <property type="entry name" value="COENZYME Q8"/>
    <property type="match status" value="1"/>
</dbReference>
<evidence type="ECO:0000256" key="4">
    <source>
        <dbReference type="ARBA" id="ARBA00022840"/>
    </source>
</evidence>
<sequence length="441" mass="48874">MTEKRPPRTASVPQGRTRRLLHFGRAVGELAAGAAAEGLSRLARGQVPKASAMMLTPANARRLANRLSRLRGAAMKFGQLMSMDGHGVLPPQFTELLGTLRDQAHVMPATQLAEVLEQEYGVGWHRRFRQFSFEPVAAASIGQVHRAVTHDGRVLALKIQYPGVRESIDSDVANLALLAKTPGLVPSGLDPAPLFERVRRVLHQETDYVAEARALEEYRERLGDDELFVVPEVDAEHSTGRILATSFQPGDTIDHLAAPGVPQAHRDRVAEALCHLVVREIFELRLVQTDPNFANYLYDPETRRVALLDFGATQAVSLQRVEHLRAVGRAMRDQDVEAMTRAARRAGFIAETDPPEQARGVVRLILTIGEPLTHDAPFDFARSDLFKRSFEAGREQFFGDGFSHAPPPDLVFLQRKMVGVFMLCTRLKARVNLARVFGAQL</sequence>
<dbReference type="OrthoDB" id="9795390at2"/>
<dbReference type="SUPFAM" id="SSF56112">
    <property type="entry name" value="Protein kinase-like (PK-like)"/>
    <property type="match status" value="1"/>
</dbReference>
<dbReference type="GeneID" id="99684849"/>
<dbReference type="AlphaFoldDB" id="A0A4R2MNF5"/>
<keyword evidence="6" id="KW-0830">Ubiquinone</keyword>
<dbReference type="EMBL" id="SLXD01000002">
    <property type="protein sequence ID" value="TCP04606.1"/>
    <property type="molecule type" value="Genomic_DNA"/>
</dbReference>
<comment type="similarity">
    <text evidence="1">Belongs to the protein kinase superfamily. ADCK protein kinase family.</text>
</comment>
<dbReference type="Pfam" id="PF03109">
    <property type="entry name" value="ABC1"/>
    <property type="match status" value="1"/>
</dbReference>
<organism evidence="6 7">
    <name type="scientific">Rubrivivax gelatinosus</name>
    <name type="common">Rhodocyclus gelatinosus</name>
    <name type="synonym">Rhodopseudomonas gelatinosa</name>
    <dbReference type="NCBI Taxonomy" id="28068"/>
    <lineage>
        <taxon>Bacteria</taxon>
        <taxon>Pseudomonadati</taxon>
        <taxon>Pseudomonadota</taxon>
        <taxon>Betaproteobacteria</taxon>
        <taxon>Burkholderiales</taxon>
        <taxon>Sphaerotilaceae</taxon>
        <taxon>Rubrivivax</taxon>
    </lineage>
</organism>
<keyword evidence="6" id="KW-0418">Kinase</keyword>
<accession>A0A4R2MNF5</accession>
<dbReference type="PANTHER" id="PTHR43851">
    <property type="match status" value="1"/>
</dbReference>
<evidence type="ECO:0000313" key="6">
    <source>
        <dbReference type="EMBL" id="TCP04606.1"/>
    </source>
</evidence>
<evidence type="ECO:0000256" key="1">
    <source>
        <dbReference type="ARBA" id="ARBA00009670"/>
    </source>
</evidence>
<reference evidence="6 7" key="1">
    <citation type="submission" date="2019-03" db="EMBL/GenBank/DDBJ databases">
        <title>Genomic Encyclopedia of Type Strains, Phase IV (KMG-IV): sequencing the most valuable type-strain genomes for metagenomic binning, comparative biology and taxonomic classification.</title>
        <authorList>
            <person name="Goeker M."/>
        </authorList>
    </citation>
    <scope>NUCLEOTIDE SEQUENCE [LARGE SCALE GENOMIC DNA]</scope>
    <source>
        <strain evidence="6 7">DSM 1709</strain>
    </source>
</reference>
<dbReference type="InterPro" id="IPR011009">
    <property type="entry name" value="Kinase-like_dom_sf"/>
</dbReference>
<gene>
    <name evidence="6" type="ORF">EV684_102366</name>
</gene>
<dbReference type="InterPro" id="IPR051409">
    <property type="entry name" value="Atypical_kinase_ADCK"/>
</dbReference>
<evidence type="ECO:0000259" key="5">
    <source>
        <dbReference type="Pfam" id="PF03109"/>
    </source>
</evidence>
<name>A0A4R2MNF5_RUBGE</name>
<evidence type="ECO:0000256" key="2">
    <source>
        <dbReference type="ARBA" id="ARBA00022679"/>
    </source>
</evidence>
<dbReference type="RefSeq" id="WP_132645098.1">
    <property type="nucleotide sequence ID" value="NZ_CP181386.1"/>
</dbReference>
<dbReference type="InterPro" id="IPR034646">
    <property type="entry name" value="ADCK3_dom"/>
</dbReference>
<keyword evidence="3" id="KW-0547">Nucleotide-binding</keyword>
<proteinExistence type="inferred from homology"/>
<dbReference type="GO" id="GO:0016301">
    <property type="term" value="F:kinase activity"/>
    <property type="evidence" value="ECO:0007669"/>
    <property type="project" value="UniProtKB-KW"/>
</dbReference>
<keyword evidence="2" id="KW-0808">Transferase</keyword>
<dbReference type="Proteomes" id="UP000295106">
    <property type="component" value="Unassembled WGS sequence"/>
</dbReference>
<dbReference type="CDD" id="cd13970">
    <property type="entry name" value="ABC1_ADCK3"/>
    <property type="match status" value="1"/>
</dbReference>
<dbReference type="InterPro" id="IPR004147">
    <property type="entry name" value="ABC1_dom"/>
</dbReference>
<feature type="domain" description="ABC1 atypical kinase-like" evidence="5">
    <location>
        <begin position="100"/>
        <end position="341"/>
    </location>
</feature>
<dbReference type="GO" id="GO:0005524">
    <property type="term" value="F:ATP binding"/>
    <property type="evidence" value="ECO:0007669"/>
    <property type="project" value="UniProtKB-KW"/>
</dbReference>
<protein>
    <submittedName>
        <fullName evidence="6">Putative unusual protein kinase regulating ubiquinone biosynthesis (AarF/ABC1/UbiB family)</fullName>
    </submittedName>
</protein>
<evidence type="ECO:0000256" key="3">
    <source>
        <dbReference type="ARBA" id="ARBA00022741"/>
    </source>
</evidence>